<sequence>MAGQSCCCFAQVLRGVAPTSCCSFSHGGRLDVMVFAHGYATNVRQWQAAKRKLLRDQWTMPAHWMQPTGHLLAGRRPLDARGCAAHVATCAVQHGGAMHDGGGRRPACLPSACDG</sequence>
<name>A0A2Z6ZVN3_9LAMI</name>
<accession>A0A2Z6ZVN3</accession>
<dbReference type="AlphaFoldDB" id="A0A2Z6ZVN3"/>
<organism evidence="1 2">
    <name type="scientific">Dorcoceras hygrometricum</name>
    <dbReference type="NCBI Taxonomy" id="472368"/>
    <lineage>
        <taxon>Eukaryota</taxon>
        <taxon>Viridiplantae</taxon>
        <taxon>Streptophyta</taxon>
        <taxon>Embryophyta</taxon>
        <taxon>Tracheophyta</taxon>
        <taxon>Spermatophyta</taxon>
        <taxon>Magnoliopsida</taxon>
        <taxon>eudicotyledons</taxon>
        <taxon>Gunneridae</taxon>
        <taxon>Pentapetalae</taxon>
        <taxon>asterids</taxon>
        <taxon>lamiids</taxon>
        <taxon>Lamiales</taxon>
        <taxon>Gesneriaceae</taxon>
        <taxon>Didymocarpoideae</taxon>
        <taxon>Trichosporeae</taxon>
        <taxon>Loxocarpinae</taxon>
        <taxon>Dorcoceras</taxon>
    </lineage>
</organism>
<dbReference type="Proteomes" id="UP000250235">
    <property type="component" value="Unassembled WGS sequence"/>
</dbReference>
<dbReference type="EMBL" id="KV050889">
    <property type="protein sequence ID" value="KZV06945.1"/>
    <property type="molecule type" value="Genomic_DNA"/>
</dbReference>
<proteinExistence type="predicted"/>
<keyword evidence="2" id="KW-1185">Reference proteome</keyword>
<protein>
    <submittedName>
        <fullName evidence="1">Uncharacterized protein</fullName>
    </submittedName>
</protein>
<reference evidence="1 2" key="1">
    <citation type="journal article" date="2015" name="Proc. Natl. Acad. Sci. U.S.A.">
        <title>The resurrection genome of Boea hygrometrica: A blueprint for survival of dehydration.</title>
        <authorList>
            <person name="Xiao L."/>
            <person name="Yang G."/>
            <person name="Zhang L."/>
            <person name="Yang X."/>
            <person name="Zhao S."/>
            <person name="Ji Z."/>
            <person name="Zhou Q."/>
            <person name="Hu M."/>
            <person name="Wang Y."/>
            <person name="Chen M."/>
            <person name="Xu Y."/>
            <person name="Jin H."/>
            <person name="Xiao X."/>
            <person name="Hu G."/>
            <person name="Bao F."/>
            <person name="Hu Y."/>
            <person name="Wan P."/>
            <person name="Li L."/>
            <person name="Deng X."/>
            <person name="Kuang T."/>
            <person name="Xiang C."/>
            <person name="Zhu J.K."/>
            <person name="Oliver M.J."/>
            <person name="He Y."/>
        </authorList>
    </citation>
    <scope>NUCLEOTIDE SEQUENCE [LARGE SCALE GENOMIC DNA]</scope>
    <source>
        <strain evidence="2">cv. XS01</strain>
    </source>
</reference>
<evidence type="ECO:0000313" key="1">
    <source>
        <dbReference type="EMBL" id="KZV06945.1"/>
    </source>
</evidence>
<gene>
    <name evidence="1" type="ORF">F511_45573</name>
</gene>
<evidence type="ECO:0000313" key="2">
    <source>
        <dbReference type="Proteomes" id="UP000250235"/>
    </source>
</evidence>